<evidence type="ECO:0000256" key="1">
    <source>
        <dbReference type="SAM" id="Coils"/>
    </source>
</evidence>
<protein>
    <submittedName>
        <fullName evidence="4">SAVED domain-containing protein</fullName>
    </submittedName>
</protein>
<dbReference type="Proteomes" id="UP000737113">
    <property type="component" value="Unassembled WGS sequence"/>
</dbReference>
<evidence type="ECO:0000313" key="4">
    <source>
        <dbReference type="EMBL" id="NMH64457.1"/>
    </source>
</evidence>
<accession>A0A972FXH6</accession>
<proteinExistence type="predicted"/>
<gene>
    <name evidence="4" type="ORF">HC757_04665</name>
</gene>
<keyword evidence="2" id="KW-0472">Membrane</keyword>
<organism evidence="4 5">
    <name type="scientific">Shewanella salipaludis</name>
    <dbReference type="NCBI Taxonomy" id="2723052"/>
    <lineage>
        <taxon>Bacteria</taxon>
        <taxon>Pseudomonadati</taxon>
        <taxon>Pseudomonadota</taxon>
        <taxon>Gammaproteobacteria</taxon>
        <taxon>Alteromonadales</taxon>
        <taxon>Shewanellaceae</taxon>
        <taxon>Shewanella</taxon>
    </lineage>
</organism>
<comment type="caution">
    <text evidence="4">The sequence shown here is derived from an EMBL/GenBank/DDBJ whole genome shotgun (WGS) entry which is preliminary data.</text>
</comment>
<dbReference type="InterPro" id="IPR040836">
    <property type="entry name" value="SAVED"/>
</dbReference>
<dbReference type="AlphaFoldDB" id="A0A972FXH6"/>
<evidence type="ECO:0000313" key="5">
    <source>
        <dbReference type="Proteomes" id="UP000737113"/>
    </source>
</evidence>
<keyword evidence="1" id="KW-0175">Coiled coil</keyword>
<keyword evidence="2" id="KW-1133">Transmembrane helix</keyword>
<sequence>MNKFIEFLKWSIKTMISAFKQRYPLITKGVYLLLGAIPTKYLMSSAIIVKIDKSYSLGIIDTLSLDISSIDYFGSAISALCALMGVLLIMHQLKSISNAARLTSRVLINGIDSSSKTFPDSIIPDSEKLTIREVVELGYNENIDVDLFIDNAIEIFNAEVKVDIFNRFILNNNCKKLYLGGLQRIPFLIAYGSRFRANIDEVKFYDKIHNNSRWSLMDEMDDGISIIQSELVLPNDKGDIGVAIGLTNPIQEHQLPNLLKDHTIFISPNVSPKHNLVMNQENINRLTLEIKELVSEISRVENVNKIHFFVSAQSSIAISLGMRYQDGIHKNWVIHNFDAPTGTYTWAIELDKIGIKKFKQS</sequence>
<evidence type="ECO:0000256" key="2">
    <source>
        <dbReference type="SAM" id="Phobius"/>
    </source>
</evidence>
<dbReference type="EMBL" id="JAAXYH010000002">
    <property type="protein sequence ID" value="NMH64457.1"/>
    <property type="molecule type" value="Genomic_DNA"/>
</dbReference>
<feature type="coiled-coil region" evidence="1">
    <location>
        <begin position="276"/>
        <end position="303"/>
    </location>
</feature>
<reference evidence="4" key="1">
    <citation type="submission" date="2020-04" db="EMBL/GenBank/DDBJ databases">
        <title>Description of Shewanella salipaludis sp. nov., isolated from a salt marsh.</title>
        <authorList>
            <person name="Park S."/>
            <person name="Yoon J.-H."/>
        </authorList>
    </citation>
    <scope>NUCLEOTIDE SEQUENCE</scope>
    <source>
        <strain evidence="4">SHSM-M6</strain>
    </source>
</reference>
<dbReference type="NCBIfam" id="NF033611">
    <property type="entry name" value="SAVED"/>
    <property type="match status" value="1"/>
</dbReference>
<feature type="domain" description="SMODS-associated and fused to various effectors" evidence="3">
    <location>
        <begin position="176"/>
        <end position="350"/>
    </location>
</feature>
<evidence type="ECO:0000259" key="3">
    <source>
        <dbReference type="Pfam" id="PF18145"/>
    </source>
</evidence>
<keyword evidence="2" id="KW-0812">Transmembrane</keyword>
<dbReference type="RefSeq" id="WP_169563133.1">
    <property type="nucleotide sequence ID" value="NZ_JAAXYH010000002.1"/>
</dbReference>
<feature type="transmembrane region" description="Helical" evidence="2">
    <location>
        <begin position="30"/>
        <end position="49"/>
    </location>
</feature>
<feature type="transmembrane region" description="Helical" evidence="2">
    <location>
        <begin position="69"/>
        <end position="90"/>
    </location>
</feature>
<name>A0A972FXH6_9GAMM</name>
<dbReference type="Pfam" id="PF18145">
    <property type="entry name" value="SAVED"/>
    <property type="match status" value="1"/>
</dbReference>
<keyword evidence="5" id="KW-1185">Reference proteome</keyword>